<dbReference type="Proteomes" id="UP001236800">
    <property type="component" value="Chromosome"/>
</dbReference>
<dbReference type="EMBL" id="CP132914">
    <property type="protein sequence ID" value="WMB72786.1"/>
    <property type="molecule type" value="Genomic_DNA"/>
</dbReference>
<dbReference type="KEGG" id="sog:RA178_20670"/>
<reference evidence="1" key="1">
    <citation type="submission" date="2023-08" db="EMBL/GenBank/DDBJ databases">
        <title>Complete genome sequence of Shewanella oncorhynchi Z-P2, a siderophore putrebactin-producing bacterium.</title>
        <authorList>
            <person name="Zhang Y."/>
        </authorList>
    </citation>
    <scope>NUCLEOTIDE SEQUENCE</scope>
    <source>
        <strain evidence="1">Z-P2</strain>
    </source>
</reference>
<dbReference type="AlphaFoldDB" id="A0AA50Q633"/>
<dbReference type="GeneID" id="301341650"/>
<organism evidence="1">
    <name type="scientific">Shewanella oncorhynchi</name>
    <dbReference type="NCBI Taxonomy" id="2726434"/>
    <lineage>
        <taxon>Bacteria</taxon>
        <taxon>Pseudomonadati</taxon>
        <taxon>Pseudomonadota</taxon>
        <taxon>Gammaproteobacteria</taxon>
        <taxon>Alteromonadales</taxon>
        <taxon>Shewanellaceae</taxon>
        <taxon>Shewanella</taxon>
    </lineage>
</organism>
<gene>
    <name evidence="1" type="ORF">RA178_20670</name>
</gene>
<proteinExistence type="predicted"/>
<dbReference type="RefSeq" id="WP_173248094.1">
    <property type="nucleotide sequence ID" value="NZ_CP132914.1"/>
</dbReference>
<sequence length="84" mass="9636">MLIQQLLKKQQLKLTVLTEQGQLQHDLLLMRKRQLAQSGRDFIGSTPGLIVSFSLGCLFQMRHNSTVKLLRSTFGLRWITKLIA</sequence>
<accession>A0AA50Q633</accession>
<evidence type="ECO:0000313" key="1">
    <source>
        <dbReference type="EMBL" id="WMB72786.1"/>
    </source>
</evidence>
<protein>
    <submittedName>
        <fullName evidence="1">Uncharacterized protein</fullName>
    </submittedName>
</protein>
<name>A0AA50Q633_9GAMM</name>